<feature type="compositionally biased region" description="Polar residues" evidence="1">
    <location>
        <begin position="248"/>
        <end position="263"/>
    </location>
</feature>
<evidence type="ECO:0000259" key="2">
    <source>
        <dbReference type="PROSITE" id="PS50800"/>
    </source>
</evidence>
<dbReference type="Proteomes" id="UP001530315">
    <property type="component" value="Unassembled WGS sequence"/>
</dbReference>
<dbReference type="InterPro" id="IPR003034">
    <property type="entry name" value="SAP_dom"/>
</dbReference>
<dbReference type="InterPro" id="IPR036361">
    <property type="entry name" value="SAP_dom_sf"/>
</dbReference>
<dbReference type="Pfam" id="PF02037">
    <property type="entry name" value="SAP"/>
    <property type="match status" value="1"/>
</dbReference>
<evidence type="ECO:0000256" key="1">
    <source>
        <dbReference type="SAM" id="MobiDB-lite"/>
    </source>
</evidence>
<dbReference type="Gene3D" id="1.10.720.30">
    <property type="entry name" value="SAP domain"/>
    <property type="match status" value="1"/>
</dbReference>
<name>A0ABD3NQP9_9STRA</name>
<feature type="domain" description="SAP" evidence="2">
    <location>
        <begin position="104"/>
        <end position="138"/>
    </location>
</feature>
<keyword evidence="4" id="KW-1185">Reference proteome</keyword>
<feature type="region of interest" description="Disordered" evidence="1">
    <location>
        <begin position="197"/>
        <end position="326"/>
    </location>
</feature>
<protein>
    <recommendedName>
        <fullName evidence="2">SAP domain-containing protein</fullName>
    </recommendedName>
</protein>
<reference evidence="3 4" key="1">
    <citation type="submission" date="2024-10" db="EMBL/GenBank/DDBJ databases">
        <title>Updated reference genomes for cyclostephanoid diatoms.</title>
        <authorList>
            <person name="Roberts W.R."/>
            <person name="Alverson A.J."/>
        </authorList>
    </citation>
    <scope>NUCLEOTIDE SEQUENCE [LARGE SCALE GENOMIC DNA]</scope>
    <source>
        <strain evidence="3 4">AJA276-08</strain>
    </source>
</reference>
<dbReference type="EMBL" id="JALLAZ020001226">
    <property type="protein sequence ID" value="KAL3778318.1"/>
    <property type="molecule type" value="Genomic_DNA"/>
</dbReference>
<feature type="compositionally biased region" description="Basic and acidic residues" evidence="1">
    <location>
        <begin position="287"/>
        <end position="296"/>
    </location>
</feature>
<feature type="compositionally biased region" description="Acidic residues" evidence="1">
    <location>
        <begin position="86"/>
        <end position="98"/>
    </location>
</feature>
<evidence type="ECO:0000313" key="4">
    <source>
        <dbReference type="Proteomes" id="UP001530315"/>
    </source>
</evidence>
<feature type="region of interest" description="Disordered" evidence="1">
    <location>
        <begin position="54"/>
        <end position="98"/>
    </location>
</feature>
<proteinExistence type="predicted"/>
<accession>A0ABD3NQP9</accession>
<dbReference type="PROSITE" id="PS51257">
    <property type="entry name" value="PROKAR_LIPOPROTEIN"/>
    <property type="match status" value="1"/>
</dbReference>
<sequence>MITRRLDAAAVGSALLCILSSASTIGCCRALLPSRPHPPPPPRPVRRVVARSHHVAGGAVGQNPRPRRRRRPSSTTTTTAAAGIGVDDDGLATTEDDDDDEALLDSVDESTLRDLCEAHSLPSSGTKVEMLRRLREYAETMAEEDRARRAGRVRRVEAGMEGGKARHSVVDDDDYRDEEDDDETGGYFYYAAAGTTAAGGGGTSGTTGGERVSPPRPAAVGKSPSLVTAPVPPDDVAPNADGERVVTIYSTSDRNDLTGTTSGPAVADLSLDGASRYRRRRTTRAGKTNDDVHLTMEQDAAAGPRRRRGGGSSSGAADDDDGGGRLEGARRTVYELLGNLLATTGAPAFQDDHDDDVDVRGGGGGAAAVAATSSNAFESPYGFVGFDPDRVHPDVLSGSSAALRAGNGRALREALSEWELRAIGHDGFAADDRSRGGGHYREVEKVGSFLEGYRKAEVRRIARETSTMMLDRLVKEGVRGLDRLLAGMAREGDDLGDMMSSSEGGELNGALVRYLEEAIRAQERRVKRDPARIDDGDYGGEGGVLLPESSDGEQGSDPMWNVTTGEDGTIIETIDPNTPAVKQMLREELEKTTRDAGAGAAADALLTMTVQEKILLLLRLLRDRVKVEVVVGNDSHARNLRVLAYALRAANDEERQALILDELGHSLDALDVFSDLITASLDYAEARSNDDFMPGDKRTVSNSPVLNIAKLQKVKVIVERIKTKQTWKASGGS</sequence>
<dbReference type="AlphaFoldDB" id="A0ABD3NQP9"/>
<dbReference type="PROSITE" id="PS50800">
    <property type="entry name" value="SAP"/>
    <property type="match status" value="1"/>
</dbReference>
<feature type="compositionally biased region" description="Low complexity" evidence="1">
    <location>
        <begin position="73"/>
        <end position="82"/>
    </location>
</feature>
<dbReference type="SMART" id="SM00513">
    <property type="entry name" value="SAP"/>
    <property type="match status" value="1"/>
</dbReference>
<organism evidence="3 4">
    <name type="scientific">Stephanodiscus triporus</name>
    <dbReference type="NCBI Taxonomy" id="2934178"/>
    <lineage>
        <taxon>Eukaryota</taxon>
        <taxon>Sar</taxon>
        <taxon>Stramenopiles</taxon>
        <taxon>Ochrophyta</taxon>
        <taxon>Bacillariophyta</taxon>
        <taxon>Coscinodiscophyceae</taxon>
        <taxon>Thalassiosirophycidae</taxon>
        <taxon>Stephanodiscales</taxon>
        <taxon>Stephanodiscaceae</taxon>
        <taxon>Stephanodiscus</taxon>
    </lineage>
</organism>
<feature type="region of interest" description="Disordered" evidence="1">
    <location>
        <begin position="531"/>
        <end position="558"/>
    </location>
</feature>
<gene>
    <name evidence="3" type="ORF">ACHAW5_008871</name>
</gene>
<feature type="compositionally biased region" description="Gly residues" evidence="1">
    <location>
        <begin position="197"/>
        <end position="208"/>
    </location>
</feature>
<comment type="caution">
    <text evidence="3">The sequence shown here is derived from an EMBL/GenBank/DDBJ whole genome shotgun (WGS) entry which is preliminary data.</text>
</comment>
<evidence type="ECO:0000313" key="3">
    <source>
        <dbReference type="EMBL" id="KAL3778318.1"/>
    </source>
</evidence>